<keyword evidence="3" id="KW-1185">Reference proteome</keyword>
<sequence>MRSMVRSIILFLFVAGPLWAQDLRGTQAPIPDAVWARMDGVSWHAGMGCPGREALRLLSIPHLDFQGQGAVGEMIVAADVAEDVLDIFADLHAAGFQIELMRPVHLFMGDDGRSMAANNTSAFNCRVVGGTNRLSQHAFGKAMDINPVQNPYVKGGYTSPEAGKSFDGADERTGDVPGIVLPDGPVTRAFKARGWGWGGDWSSSRDYQHFSQNGR</sequence>
<accession>A0ABY8QCR0</accession>
<evidence type="ECO:0000259" key="1">
    <source>
        <dbReference type="Pfam" id="PF13539"/>
    </source>
</evidence>
<dbReference type="Pfam" id="PF13539">
    <property type="entry name" value="Peptidase_M15_4"/>
    <property type="match status" value="1"/>
</dbReference>
<evidence type="ECO:0000313" key="2">
    <source>
        <dbReference type="EMBL" id="WGW02274.1"/>
    </source>
</evidence>
<gene>
    <name evidence="2" type="ORF">QF118_09915</name>
</gene>
<dbReference type="InterPro" id="IPR039561">
    <property type="entry name" value="Peptidase_M15C"/>
</dbReference>
<evidence type="ECO:0000313" key="3">
    <source>
        <dbReference type="Proteomes" id="UP001241605"/>
    </source>
</evidence>
<reference evidence="2 3" key="1">
    <citation type="submission" date="2023-05" db="EMBL/GenBank/DDBJ databases">
        <title>YMD87, complete Genome.</title>
        <authorList>
            <person name="Zhang J."/>
            <person name="Xu X."/>
        </authorList>
    </citation>
    <scope>NUCLEOTIDE SEQUENCE [LARGE SCALE GENOMIC DNA]</scope>
    <source>
        <strain evidence="2 3">YMD87</strain>
    </source>
</reference>
<protein>
    <submittedName>
        <fullName evidence="2">M15 family metallopeptidase</fullName>
    </submittedName>
</protein>
<dbReference type="Proteomes" id="UP001241605">
    <property type="component" value="Chromosome"/>
</dbReference>
<dbReference type="EMBL" id="CP124616">
    <property type="protein sequence ID" value="WGW02274.1"/>
    <property type="molecule type" value="Genomic_DNA"/>
</dbReference>
<feature type="domain" description="Peptidase M15C" evidence="1">
    <location>
        <begin position="130"/>
        <end position="211"/>
    </location>
</feature>
<dbReference type="Gene3D" id="3.30.1380.10">
    <property type="match status" value="1"/>
</dbReference>
<name>A0ABY8QCR0_9RHOB</name>
<dbReference type="SUPFAM" id="SSF55166">
    <property type="entry name" value="Hedgehog/DD-peptidase"/>
    <property type="match status" value="1"/>
</dbReference>
<dbReference type="RefSeq" id="WP_282298908.1">
    <property type="nucleotide sequence ID" value="NZ_CP124616.1"/>
</dbReference>
<proteinExistence type="predicted"/>
<organism evidence="2 3">
    <name type="scientific">Tropicibacter oceani</name>
    <dbReference type="NCBI Taxonomy" id="3058420"/>
    <lineage>
        <taxon>Bacteria</taxon>
        <taxon>Pseudomonadati</taxon>
        <taxon>Pseudomonadota</taxon>
        <taxon>Alphaproteobacteria</taxon>
        <taxon>Rhodobacterales</taxon>
        <taxon>Roseobacteraceae</taxon>
        <taxon>Tropicibacter</taxon>
    </lineage>
</organism>
<dbReference type="InterPro" id="IPR009045">
    <property type="entry name" value="Zn_M74/Hedgehog-like"/>
</dbReference>